<dbReference type="Proteomes" id="UP000824161">
    <property type="component" value="Unassembled WGS sequence"/>
</dbReference>
<dbReference type="EMBL" id="DVLY01000147">
    <property type="protein sequence ID" value="HIT98360.1"/>
    <property type="molecule type" value="Genomic_DNA"/>
</dbReference>
<evidence type="ECO:0000313" key="1">
    <source>
        <dbReference type="EMBL" id="HIT98360.1"/>
    </source>
</evidence>
<reference evidence="1" key="1">
    <citation type="submission" date="2020-10" db="EMBL/GenBank/DDBJ databases">
        <authorList>
            <person name="Gilroy R."/>
        </authorList>
    </citation>
    <scope>NUCLEOTIDE SEQUENCE</scope>
    <source>
        <strain evidence="1">1383</strain>
    </source>
</reference>
<evidence type="ECO:0000313" key="2">
    <source>
        <dbReference type="Proteomes" id="UP000824161"/>
    </source>
</evidence>
<protein>
    <submittedName>
        <fullName evidence="1">Uncharacterized protein</fullName>
    </submittedName>
</protein>
<dbReference type="AlphaFoldDB" id="A0A9D1KUS6"/>
<accession>A0A9D1KUS6</accession>
<reference evidence="1" key="2">
    <citation type="journal article" date="2021" name="PeerJ">
        <title>Extensive microbial diversity within the chicken gut microbiome revealed by metagenomics and culture.</title>
        <authorList>
            <person name="Gilroy R."/>
            <person name="Ravi A."/>
            <person name="Getino M."/>
            <person name="Pursley I."/>
            <person name="Horton D.L."/>
            <person name="Alikhan N.F."/>
            <person name="Baker D."/>
            <person name="Gharbi K."/>
            <person name="Hall N."/>
            <person name="Watson M."/>
            <person name="Adriaenssens E.M."/>
            <person name="Foster-Nyarko E."/>
            <person name="Jarju S."/>
            <person name="Secka A."/>
            <person name="Antonio M."/>
            <person name="Oren A."/>
            <person name="Chaudhuri R.R."/>
            <person name="La Ragione R."/>
            <person name="Hildebrand F."/>
            <person name="Pallen M.J."/>
        </authorList>
    </citation>
    <scope>NUCLEOTIDE SEQUENCE</scope>
    <source>
        <strain evidence="1">1383</strain>
    </source>
</reference>
<gene>
    <name evidence="1" type="ORF">IAC44_05920</name>
</gene>
<name>A0A9D1KUS6_9FLAO</name>
<comment type="caution">
    <text evidence="1">The sequence shown here is derived from an EMBL/GenBank/DDBJ whole genome shotgun (WGS) entry which is preliminary data.</text>
</comment>
<sequence>MDKDHVHDALADKFVETQRYAFGREKIRRRGENIRAVSFGATAEHFGMGIEKIDGNGLLSFERKVVPFLQIPTADVFPLRKGEGAGGSKNKPYFNT</sequence>
<proteinExistence type="predicted"/>
<organism evidence="1 2">
    <name type="scientific">Candidatus Merdimorpha stercoravium</name>
    <dbReference type="NCBI Taxonomy" id="2840863"/>
    <lineage>
        <taxon>Bacteria</taxon>
        <taxon>Pseudomonadati</taxon>
        <taxon>Bacteroidota</taxon>
        <taxon>Flavobacteriia</taxon>
        <taxon>Flavobacteriales</taxon>
        <taxon>Candidatus Merdimorpha</taxon>
    </lineage>
</organism>